<keyword evidence="2" id="KW-1185">Reference proteome</keyword>
<comment type="caution">
    <text evidence="1">The sequence shown here is derived from an EMBL/GenBank/DDBJ whole genome shotgun (WGS) entry which is preliminary data.</text>
</comment>
<organism evidence="1 2">
    <name type="scientific">Aneurinibacillus aneurinilyticus ATCC 12856</name>
    <dbReference type="NCBI Taxonomy" id="649747"/>
    <lineage>
        <taxon>Bacteria</taxon>
        <taxon>Bacillati</taxon>
        <taxon>Bacillota</taxon>
        <taxon>Bacilli</taxon>
        <taxon>Bacillales</taxon>
        <taxon>Paenibacillaceae</taxon>
        <taxon>Aneurinibacillus group</taxon>
        <taxon>Aneurinibacillus</taxon>
    </lineage>
</organism>
<dbReference type="EMBL" id="AWSJ01000238">
    <property type="protein sequence ID" value="ERI07896.1"/>
    <property type="molecule type" value="Genomic_DNA"/>
</dbReference>
<dbReference type="HOGENOM" id="CLU_213615_0_0_9"/>
<name>U1YAS4_ANEAE</name>
<evidence type="ECO:0000313" key="2">
    <source>
        <dbReference type="Proteomes" id="UP000016511"/>
    </source>
</evidence>
<proteinExistence type="predicted"/>
<gene>
    <name evidence="1" type="ORF">HMPREF0083_04011</name>
</gene>
<sequence length="53" mass="6211">MGGRKEGRKGGRKNTRWPFFCRSAGRSHPLFFRISSFQPRYFVKISSVIYIAE</sequence>
<dbReference type="AlphaFoldDB" id="U1YAS4"/>
<dbReference type="Proteomes" id="UP000016511">
    <property type="component" value="Unassembled WGS sequence"/>
</dbReference>
<reference evidence="1 2" key="1">
    <citation type="submission" date="2013-08" db="EMBL/GenBank/DDBJ databases">
        <authorList>
            <person name="Weinstock G."/>
            <person name="Sodergren E."/>
            <person name="Wylie T."/>
            <person name="Fulton L."/>
            <person name="Fulton R."/>
            <person name="Fronick C."/>
            <person name="O'Laughlin M."/>
            <person name="Godfrey J."/>
            <person name="Miner T."/>
            <person name="Herter B."/>
            <person name="Appelbaum E."/>
            <person name="Cordes M."/>
            <person name="Lek S."/>
            <person name="Wollam A."/>
            <person name="Pepin K.H."/>
            <person name="Palsikar V.B."/>
            <person name="Mitreva M."/>
            <person name="Wilson R.K."/>
        </authorList>
    </citation>
    <scope>NUCLEOTIDE SEQUENCE [LARGE SCALE GENOMIC DNA]</scope>
    <source>
        <strain evidence="1 2">ATCC 12856</strain>
    </source>
</reference>
<accession>U1YAS4</accession>
<evidence type="ECO:0000313" key="1">
    <source>
        <dbReference type="EMBL" id="ERI07896.1"/>
    </source>
</evidence>
<protein>
    <submittedName>
        <fullName evidence="1">Uncharacterized protein</fullName>
    </submittedName>
</protein>